<evidence type="ECO:0000256" key="1">
    <source>
        <dbReference type="SAM" id="Phobius"/>
    </source>
</evidence>
<dbReference type="EMBL" id="ML735696">
    <property type="protein sequence ID" value="KAE8422167.1"/>
    <property type="molecule type" value="Genomic_DNA"/>
</dbReference>
<organism evidence="2 3">
    <name type="scientific">Aspergillus pseudocaelatus</name>
    <dbReference type="NCBI Taxonomy" id="1825620"/>
    <lineage>
        <taxon>Eukaryota</taxon>
        <taxon>Fungi</taxon>
        <taxon>Dikarya</taxon>
        <taxon>Ascomycota</taxon>
        <taxon>Pezizomycotina</taxon>
        <taxon>Eurotiomycetes</taxon>
        <taxon>Eurotiomycetidae</taxon>
        <taxon>Eurotiales</taxon>
        <taxon>Aspergillaceae</taxon>
        <taxon>Aspergillus</taxon>
        <taxon>Aspergillus subgen. Circumdati</taxon>
    </lineage>
</organism>
<keyword evidence="1" id="KW-0812">Transmembrane</keyword>
<sequence length="102" mass="11212">MSLGSIFRTTTIDVGRGKRVELGPIRLIRLLESINMIHLYGKKSLRKNNSSRPAWVASTIFLFRKFCTGILPFCVLAMASLLPPTTSTSLKPNDSLCSSGIV</sequence>
<protein>
    <submittedName>
        <fullName evidence="2">Uncharacterized protein</fullName>
    </submittedName>
</protein>
<keyword evidence="1" id="KW-0472">Membrane</keyword>
<proteinExistence type="predicted"/>
<gene>
    <name evidence="2" type="ORF">BDV36DRAFT_6836</name>
</gene>
<reference evidence="2 3" key="1">
    <citation type="submission" date="2019-04" db="EMBL/GenBank/DDBJ databases">
        <authorList>
            <consortium name="DOE Joint Genome Institute"/>
            <person name="Mondo S."/>
            <person name="Kjaerbolling I."/>
            <person name="Vesth T."/>
            <person name="Frisvad J.C."/>
            <person name="Nybo J.L."/>
            <person name="Theobald S."/>
            <person name="Kildgaard S."/>
            <person name="Isbrandt T."/>
            <person name="Kuo A."/>
            <person name="Sato A."/>
            <person name="Lyhne E.K."/>
            <person name="Kogle M.E."/>
            <person name="Wiebenga A."/>
            <person name="Kun R.S."/>
            <person name="Lubbers R.J."/>
            <person name="Makela M.R."/>
            <person name="Barry K."/>
            <person name="Chovatia M."/>
            <person name="Clum A."/>
            <person name="Daum C."/>
            <person name="Haridas S."/>
            <person name="He G."/>
            <person name="LaButti K."/>
            <person name="Lipzen A."/>
            <person name="Riley R."/>
            <person name="Salamov A."/>
            <person name="Simmons B.A."/>
            <person name="Magnuson J.K."/>
            <person name="Henrissat B."/>
            <person name="Mortensen U.H."/>
            <person name="Larsen T.O."/>
            <person name="Devries R.P."/>
            <person name="Grigoriev I.V."/>
            <person name="Machida M."/>
            <person name="Baker S.E."/>
            <person name="Andersen M.R."/>
            <person name="Cantor M.N."/>
            <person name="Hua S.X."/>
        </authorList>
    </citation>
    <scope>NUCLEOTIDE SEQUENCE [LARGE SCALE GENOMIC DNA]</scope>
    <source>
        <strain evidence="2 3">CBS 117616</strain>
    </source>
</reference>
<evidence type="ECO:0000313" key="2">
    <source>
        <dbReference type="EMBL" id="KAE8422167.1"/>
    </source>
</evidence>
<feature type="transmembrane region" description="Helical" evidence="1">
    <location>
        <begin position="54"/>
        <end position="82"/>
    </location>
</feature>
<name>A0ABQ6WYL3_9EURO</name>
<accession>A0ABQ6WYL3</accession>
<dbReference type="Proteomes" id="UP000325395">
    <property type="component" value="Unassembled WGS sequence"/>
</dbReference>
<keyword evidence="3" id="KW-1185">Reference proteome</keyword>
<keyword evidence="1" id="KW-1133">Transmembrane helix</keyword>
<evidence type="ECO:0000313" key="3">
    <source>
        <dbReference type="Proteomes" id="UP000325395"/>
    </source>
</evidence>